<dbReference type="AlphaFoldDB" id="A0A0J9UKY1"/>
<name>A0A0J9UKY1_FUSO4</name>
<sequence length="41" mass="4304">MVSEPPAGFVKSSSVSMAYFSTFTCADLFQFVSSTVGIGYG</sequence>
<evidence type="ECO:0000313" key="1">
    <source>
        <dbReference type="EMBL" id="KNA99894.1"/>
    </source>
</evidence>
<dbReference type="EMBL" id="DS231698">
    <property type="protein sequence ID" value="KNA99894.1"/>
    <property type="molecule type" value="Genomic_DNA"/>
</dbReference>
<reference evidence="1" key="1">
    <citation type="submission" date="2007-04" db="EMBL/GenBank/DDBJ databases">
        <authorList>
            <consortium name="The Broad Institute Genome Sequencing Platform"/>
            <person name="Birren B."/>
            <person name="Lander E."/>
            <person name="Galagan J."/>
            <person name="Nusbaum C."/>
            <person name="Devon K."/>
            <person name="Ma L.-J."/>
            <person name="Jaffe D."/>
            <person name="Butler J."/>
            <person name="Alvarez P."/>
            <person name="Gnerre S."/>
            <person name="Grabherr M."/>
            <person name="Kleber M."/>
            <person name="Mauceli E."/>
            <person name="Brockman W."/>
            <person name="MacCallum I.A."/>
            <person name="Young S."/>
            <person name="LaButti K."/>
            <person name="DeCaprio D."/>
            <person name="Crawford M."/>
            <person name="Koehrsen M."/>
            <person name="Engels R."/>
            <person name="Montgomery P."/>
            <person name="Pearson M."/>
            <person name="Howarth C."/>
            <person name="Larson L."/>
            <person name="White J."/>
            <person name="O'Leary S."/>
            <person name="Kodira C."/>
            <person name="Zeng Q."/>
            <person name="Yandava C."/>
            <person name="Alvarado L."/>
            <person name="Kistler C."/>
            <person name="Shim W.-B."/>
            <person name="Kang S."/>
            <person name="Woloshuk C."/>
        </authorList>
    </citation>
    <scope>NUCLEOTIDE SEQUENCE</scope>
    <source>
        <strain evidence="1">4287</strain>
    </source>
</reference>
<dbReference type="GeneID" id="28959316"/>
<gene>
    <name evidence="1" type="ORF">FOXG_18610</name>
</gene>
<dbReference type="VEuPathDB" id="FungiDB:FOXG_18610"/>
<evidence type="ECO:0000313" key="2">
    <source>
        <dbReference type="Proteomes" id="UP000009097"/>
    </source>
</evidence>
<proteinExistence type="predicted"/>
<dbReference type="KEGG" id="fox:FOXG_18610"/>
<reference evidence="1" key="2">
    <citation type="journal article" date="2010" name="Nature">
        <title>Comparative genomics reveals mobile pathogenicity chromosomes in Fusarium.</title>
        <authorList>
            <person name="Ma L.J."/>
            <person name="van der Does H.C."/>
            <person name="Borkovich K.A."/>
            <person name="Coleman J.J."/>
            <person name="Daboussi M.J."/>
            <person name="Di Pietro A."/>
            <person name="Dufresne M."/>
            <person name="Freitag M."/>
            <person name="Grabherr M."/>
            <person name="Henrissat B."/>
            <person name="Houterman P.M."/>
            <person name="Kang S."/>
            <person name="Shim W.B."/>
            <person name="Woloshuk C."/>
            <person name="Xie X."/>
            <person name="Xu J.R."/>
            <person name="Antoniw J."/>
            <person name="Baker S.E."/>
            <person name="Bluhm B.H."/>
            <person name="Breakspear A."/>
            <person name="Brown D.W."/>
            <person name="Butchko R.A."/>
            <person name="Chapman S."/>
            <person name="Coulson R."/>
            <person name="Coutinho P.M."/>
            <person name="Danchin E.G."/>
            <person name="Diener A."/>
            <person name="Gale L.R."/>
            <person name="Gardiner D.M."/>
            <person name="Goff S."/>
            <person name="Hammond-Kosack K.E."/>
            <person name="Hilburn K."/>
            <person name="Hua-Van A."/>
            <person name="Jonkers W."/>
            <person name="Kazan K."/>
            <person name="Kodira C.D."/>
            <person name="Koehrsen M."/>
            <person name="Kumar L."/>
            <person name="Lee Y.H."/>
            <person name="Li L."/>
            <person name="Manners J.M."/>
            <person name="Miranda-Saavedra D."/>
            <person name="Mukherjee M."/>
            <person name="Park G."/>
            <person name="Park J."/>
            <person name="Park S.Y."/>
            <person name="Proctor R.H."/>
            <person name="Regev A."/>
            <person name="Ruiz-Roldan M.C."/>
            <person name="Sain D."/>
            <person name="Sakthikumar S."/>
            <person name="Sykes S."/>
            <person name="Schwartz D.C."/>
            <person name="Turgeon B.G."/>
            <person name="Wapinski I."/>
            <person name="Yoder O."/>
            <person name="Young S."/>
            <person name="Zeng Q."/>
            <person name="Zhou S."/>
            <person name="Galagan J."/>
            <person name="Cuomo C.A."/>
            <person name="Kistler H.C."/>
            <person name="Rep M."/>
        </authorList>
    </citation>
    <scope>NUCLEOTIDE SEQUENCE [LARGE SCALE GENOMIC DNA]</scope>
    <source>
        <strain evidence="1">4287</strain>
    </source>
</reference>
<organism evidence="1 2">
    <name type="scientific">Fusarium oxysporum f. sp. lycopersici (strain 4287 / CBS 123668 / FGSC 9935 / NRRL 34936)</name>
    <name type="common">Fusarium vascular wilt of tomato</name>
    <dbReference type="NCBI Taxonomy" id="426428"/>
    <lineage>
        <taxon>Eukaryota</taxon>
        <taxon>Fungi</taxon>
        <taxon>Dikarya</taxon>
        <taxon>Ascomycota</taxon>
        <taxon>Pezizomycotina</taxon>
        <taxon>Sordariomycetes</taxon>
        <taxon>Hypocreomycetidae</taxon>
        <taxon>Hypocreales</taxon>
        <taxon>Nectriaceae</taxon>
        <taxon>Fusarium</taxon>
        <taxon>Fusarium oxysporum species complex</taxon>
    </lineage>
</organism>
<dbReference type="RefSeq" id="XP_018237940.1">
    <property type="nucleotide sequence ID" value="XM_018398742.1"/>
</dbReference>
<protein>
    <submittedName>
        <fullName evidence="1">Uncharacterized protein</fullName>
    </submittedName>
</protein>
<dbReference type="Proteomes" id="UP000009097">
    <property type="component" value="Unassembled WGS sequence"/>
</dbReference>
<accession>A0A0J9UKY1</accession>